<gene>
    <name evidence="2" type="ORF">F6X54_28050</name>
</gene>
<evidence type="ECO:0000313" key="3">
    <source>
        <dbReference type="Proteomes" id="UP000471364"/>
    </source>
</evidence>
<accession>A0ABQ6U8Z4</accession>
<dbReference type="RefSeq" id="WP_151015488.1">
    <property type="nucleotide sequence ID" value="NZ_CP084582.1"/>
</dbReference>
<protein>
    <recommendedName>
        <fullName evidence="4">Secreted protein</fullName>
    </recommendedName>
</protein>
<name>A0ABQ6U8Z4_9ACTN</name>
<feature type="compositionally biased region" description="Low complexity" evidence="1">
    <location>
        <begin position="1"/>
        <end position="38"/>
    </location>
</feature>
<proteinExistence type="predicted"/>
<evidence type="ECO:0000256" key="1">
    <source>
        <dbReference type="SAM" id="MobiDB-lite"/>
    </source>
</evidence>
<evidence type="ECO:0000313" key="2">
    <source>
        <dbReference type="EMBL" id="KAB1104895.1"/>
    </source>
</evidence>
<dbReference type="EMBL" id="WAAR01000178">
    <property type="protein sequence ID" value="KAB1104895.1"/>
    <property type="molecule type" value="Genomic_DNA"/>
</dbReference>
<dbReference type="Proteomes" id="UP000471364">
    <property type="component" value="Unassembled WGS sequence"/>
</dbReference>
<sequence>MPESSSVTSGTGVVPDDSEAGSGAPAAQPGDAALAGDAVPSEGAGRSADAALPGDAALAGDGASGSAGAAGPVAVDRETLRLALVVGGLVLAVLLGFGLGRMNAPADPARPATAGGVATTGGADGGAHAHSPGTGAHTHDGATVTQGGGDGATGLSITSAGYTLVPSTELVAGRAGELRFQIRDDQRRAVTRFAVVHDKPMHVIMVRRDLGGYRHLHPTMAADGTWSVPITAPEAGPWRMYADFTAVADDGRQVAVVLGADLTASGAYRPLPLPAAATSATVDGFTVGYGGTPEVGKSVPLRFRVTGADGTAAALEPYLGAYGHLVALREGDLGYLHVHPEPVRDGDDVTFWLTAPGPGSYRMFLDFQVGGVVRTAEFTLTVA</sequence>
<feature type="region of interest" description="Disordered" evidence="1">
    <location>
        <begin position="1"/>
        <end position="49"/>
    </location>
</feature>
<comment type="caution">
    <text evidence="2">The sequence shown here is derived from an EMBL/GenBank/DDBJ whole genome shotgun (WGS) entry which is preliminary data.</text>
</comment>
<organism evidence="2 3">
    <name type="scientific">Micromonospora aurantiaca</name>
    <name type="common">nom. illeg.</name>
    <dbReference type="NCBI Taxonomy" id="47850"/>
    <lineage>
        <taxon>Bacteria</taxon>
        <taxon>Bacillati</taxon>
        <taxon>Actinomycetota</taxon>
        <taxon>Actinomycetes</taxon>
        <taxon>Micromonosporales</taxon>
        <taxon>Micromonosporaceae</taxon>
        <taxon>Micromonospora</taxon>
    </lineage>
</organism>
<feature type="region of interest" description="Disordered" evidence="1">
    <location>
        <begin position="107"/>
        <end position="150"/>
    </location>
</feature>
<evidence type="ECO:0008006" key="4">
    <source>
        <dbReference type="Google" id="ProtNLM"/>
    </source>
</evidence>
<keyword evidence="3" id="KW-1185">Reference proteome</keyword>
<reference evidence="2 3" key="1">
    <citation type="submission" date="2019-09" db="EMBL/GenBank/DDBJ databases">
        <title>High taxonomic diversity of Micromonospora strains isolated from Medicago sativa nodules in different geographical locations.</title>
        <authorList>
            <person name="Martinez-Hidalgo P."/>
            <person name="Flores-Felix J.D."/>
            <person name="Velazquez E."/>
            <person name="Brau L."/>
            <person name="Trujillo M.E."/>
            <person name="Martinez-Molina E."/>
        </authorList>
    </citation>
    <scope>NUCLEOTIDE SEQUENCE [LARGE SCALE GENOMIC DNA]</scope>
    <source>
        <strain evidence="2 3">ALFB5</strain>
    </source>
</reference>